<dbReference type="EMBL" id="MFPS01000009">
    <property type="protein sequence ID" value="OGH58651.1"/>
    <property type="molecule type" value="Genomic_DNA"/>
</dbReference>
<evidence type="ECO:0000256" key="1">
    <source>
        <dbReference type="SAM" id="Phobius"/>
    </source>
</evidence>
<feature type="transmembrane region" description="Helical" evidence="1">
    <location>
        <begin position="98"/>
        <end position="116"/>
    </location>
</feature>
<keyword evidence="1" id="KW-0472">Membrane</keyword>
<dbReference type="AlphaFoldDB" id="A0A1F6LH23"/>
<evidence type="ECO:0008006" key="4">
    <source>
        <dbReference type="Google" id="ProtNLM"/>
    </source>
</evidence>
<evidence type="ECO:0000313" key="3">
    <source>
        <dbReference type="Proteomes" id="UP000177067"/>
    </source>
</evidence>
<proteinExistence type="predicted"/>
<keyword evidence="1" id="KW-0812">Transmembrane</keyword>
<accession>A0A1F6LH23</accession>
<reference evidence="2 3" key="1">
    <citation type="journal article" date="2016" name="Nat. Commun.">
        <title>Thousands of microbial genomes shed light on interconnected biogeochemical processes in an aquifer system.</title>
        <authorList>
            <person name="Anantharaman K."/>
            <person name="Brown C.T."/>
            <person name="Hug L.A."/>
            <person name="Sharon I."/>
            <person name="Castelle C.J."/>
            <person name="Probst A.J."/>
            <person name="Thomas B.C."/>
            <person name="Singh A."/>
            <person name="Wilkins M.J."/>
            <person name="Karaoz U."/>
            <person name="Brodie E.L."/>
            <person name="Williams K.H."/>
            <person name="Hubbard S.S."/>
            <person name="Banfield J.F."/>
        </authorList>
    </citation>
    <scope>NUCLEOTIDE SEQUENCE [LARGE SCALE GENOMIC DNA]</scope>
</reference>
<evidence type="ECO:0000313" key="2">
    <source>
        <dbReference type="EMBL" id="OGH58651.1"/>
    </source>
</evidence>
<sequence>MENFKSQYVWGVLRLLLGWTFLWAFVDKLFGLGFNTVADKSWLDGVSPTFGFLKFGTKGPFASLYQSLAGNPVVDWLFMMGLLLIGLSLILGIGVKVASYSGILLMAMMYTAASIWPEHNPFLDDHIINAVILLGLALSDSGQYLGLGGWWGQTRLVQKYKFLR</sequence>
<protein>
    <recommendedName>
        <fullName evidence="4">DoxX family protein</fullName>
    </recommendedName>
</protein>
<organism evidence="2 3">
    <name type="scientific">Candidatus Magasanikbacteria bacterium RIFCSPHIGHO2_01_FULL_33_34</name>
    <dbReference type="NCBI Taxonomy" id="1798671"/>
    <lineage>
        <taxon>Bacteria</taxon>
        <taxon>Candidatus Magasanikiibacteriota</taxon>
    </lineage>
</organism>
<feature type="transmembrane region" description="Helical" evidence="1">
    <location>
        <begin position="128"/>
        <end position="151"/>
    </location>
</feature>
<keyword evidence="1" id="KW-1133">Transmembrane helix</keyword>
<name>A0A1F6LH23_9BACT</name>
<dbReference type="Proteomes" id="UP000177067">
    <property type="component" value="Unassembled WGS sequence"/>
</dbReference>
<comment type="caution">
    <text evidence="2">The sequence shown here is derived from an EMBL/GenBank/DDBJ whole genome shotgun (WGS) entry which is preliminary data.</text>
</comment>
<gene>
    <name evidence="2" type="ORF">A2725_03050</name>
</gene>
<feature type="transmembrane region" description="Helical" evidence="1">
    <location>
        <begin position="7"/>
        <end position="26"/>
    </location>
</feature>
<feature type="transmembrane region" description="Helical" evidence="1">
    <location>
        <begin position="73"/>
        <end position="91"/>
    </location>
</feature>